<dbReference type="PANTHER" id="PTHR33164">
    <property type="entry name" value="TRANSCRIPTIONAL REGULATOR, MARR FAMILY"/>
    <property type="match status" value="1"/>
</dbReference>
<dbReference type="InterPro" id="IPR036388">
    <property type="entry name" value="WH-like_DNA-bd_sf"/>
</dbReference>
<dbReference type="EMBL" id="JBBKZV010000023">
    <property type="protein sequence ID" value="MEJ8825573.1"/>
    <property type="molecule type" value="Genomic_DNA"/>
</dbReference>
<evidence type="ECO:0000313" key="3">
    <source>
        <dbReference type="Proteomes" id="UP001363010"/>
    </source>
</evidence>
<feature type="domain" description="HTH marR-type" evidence="1">
    <location>
        <begin position="28"/>
        <end position="127"/>
    </location>
</feature>
<dbReference type="Proteomes" id="UP001363010">
    <property type="component" value="Unassembled WGS sequence"/>
</dbReference>
<proteinExistence type="predicted"/>
<dbReference type="RefSeq" id="WP_340366601.1">
    <property type="nucleotide sequence ID" value="NZ_JBBKZV010000023.1"/>
</dbReference>
<protein>
    <submittedName>
        <fullName evidence="2">MarR family winged helix-turn-helix transcriptional regulator</fullName>
    </submittedName>
</protein>
<dbReference type="PANTHER" id="PTHR33164:SF105">
    <property type="entry name" value="TRANSCRIPTIONAL REPRESSOR PROTEIN-RELATED"/>
    <property type="match status" value="1"/>
</dbReference>
<sequence length="151" mass="16343">MNAIATPRGCTNFKLRQLGRVVSRHYDAHVAASGLKTSQYSLLSHVIRLGPLRPVDLARAMNVDASTLTRNLKPLVAAGWLVQGEGADARSHLIAVTEAGIEKRKEAQVHWREAQLGLNKILGVERVMALHRLIDESLALLGADEPAEAAA</sequence>
<dbReference type="Gene3D" id="1.10.10.10">
    <property type="entry name" value="Winged helix-like DNA-binding domain superfamily/Winged helix DNA-binding domain"/>
    <property type="match status" value="1"/>
</dbReference>
<dbReference type="InterPro" id="IPR039422">
    <property type="entry name" value="MarR/SlyA-like"/>
</dbReference>
<dbReference type="InterPro" id="IPR036390">
    <property type="entry name" value="WH_DNA-bd_sf"/>
</dbReference>
<gene>
    <name evidence="2" type="ORF">WKW80_26700</name>
</gene>
<comment type="caution">
    <text evidence="2">The sequence shown here is derived from an EMBL/GenBank/DDBJ whole genome shotgun (WGS) entry which is preliminary data.</text>
</comment>
<dbReference type="InterPro" id="IPR000835">
    <property type="entry name" value="HTH_MarR-typ"/>
</dbReference>
<dbReference type="SUPFAM" id="SSF46785">
    <property type="entry name" value="Winged helix' DNA-binding domain"/>
    <property type="match status" value="1"/>
</dbReference>
<dbReference type="SMART" id="SM00347">
    <property type="entry name" value="HTH_MARR"/>
    <property type="match status" value="1"/>
</dbReference>
<dbReference type="Pfam" id="PF12802">
    <property type="entry name" value="MarR_2"/>
    <property type="match status" value="1"/>
</dbReference>
<keyword evidence="3" id="KW-1185">Reference proteome</keyword>
<organism evidence="2 3">
    <name type="scientific">Variovorax humicola</name>
    <dbReference type="NCBI Taxonomy" id="1769758"/>
    <lineage>
        <taxon>Bacteria</taxon>
        <taxon>Pseudomonadati</taxon>
        <taxon>Pseudomonadota</taxon>
        <taxon>Betaproteobacteria</taxon>
        <taxon>Burkholderiales</taxon>
        <taxon>Comamonadaceae</taxon>
        <taxon>Variovorax</taxon>
    </lineage>
</organism>
<evidence type="ECO:0000313" key="2">
    <source>
        <dbReference type="EMBL" id="MEJ8825573.1"/>
    </source>
</evidence>
<evidence type="ECO:0000259" key="1">
    <source>
        <dbReference type="SMART" id="SM00347"/>
    </source>
</evidence>
<name>A0ABU8W7P3_9BURK</name>
<accession>A0ABU8W7P3</accession>
<reference evidence="2 3" key="1">
    <citation type="submission" date="2024-03" db="EMBL/GenBank/DDBJ databases">
        <title>Novel species of the genus Variovorax.</title>
        <authorList>
            <person name="Liu Q."/>
            <person name="Xin Y.-H."/>
        </authorList>
    </citation>
    <scope>NUCLEOTIDE SEQUENCE [LARGE SCALE GENOMIC DNA]</scope>
    <source>
        <strain evidence="2 3">KACC 18501</strain>
    </source>
</reference>